<dbReference type="SUPFAM" id="SSF52058">
    <property type="entry name" value="L domain-like"/>
    <property type="match status" value="1"/>
</dbReference>
<dbReference type="InterPro" id="IPR046956">
    <property type="entry name" value="RLP23-like"/>
</dbReference>
<feature type="domain" description="Leucine-rich repeat-containing N-terminal plant-type" evidence="11">
    <location>
        <begin position="35"/>
        <end position="72"/>
    </location>
</feature>
<evidence type="ECO:0000256" key="5">
    <source>
        <dbReference type="ARBA" id="ARBA00022737"/>
    </source>
</evidence>
<feature type="signal peptide" evidence="10">
    <location>
        <begin position="1"/>
        <end position="26"/>
    </location>
</feature>
<sequence>MRAVLLLFRFLRTILIITISVGLCNGNLGVPCKESERQALLLFQKDLEDPSNRLSSCVGEGVCCNWTGVVCDDLTGHVASSTSLNLTLNRISTHLGIHMALLLGWVYLGLRGYKLKVENLQWVSGLSHLKNLT</sequence>
<dbReference type="Proteomes" id="UP000250321">
    <property type="component" value="Unassembled WGS sequence"/>
</dbReference>
<evidence type="ECO:0000256" key="7">
    <source>
        <dbReference type="ARBA" id="ARBA00023136"/>
    </source>
</evidence>
<comment type="subcellular location">
    <subcellularLocation>
        <location evidence="1">Membrane</location>
        <topology evidence="1">Single-pass type I membrane protein</topology>
    </subcellularLocation>
</comment>
<protein>
    <submittedName>
        <fullName evidence="12">LRR receptor-like serine/threonine-protein kinase GSO1</fullName>
    </submittedName>
</protein>
<gene>
    <name evidence="12" type="ORF">Pyn_38532</name>
</gene>
<evidence type="ECO:0000256" key="1">
    <source>
        <dbReference type="ARBA" id="ARBA00004479"/>
    </source>
</evidence>
<keyword evidence="5" id="KW-0677">Repeat</keyword>
<proteinExistence type="predicted"/>
<evidence type="ECO:0000256" key="3">
    <source>
        <dbReference type="ARBA" id="ARBA00022692"/>
    </source>
</evidence>
<dbReference type="PANTHER" id="PTHR48063">
    <property type="entry name" value="LRR RECEPTOR-LIKE KINASE"/>
    <property type="match status" value="1"/>
</dbReference>
<dbReference type="EMBL" id="PJQY01003260">
    <property type="protein sequence ID" value="PQM38941.1"/>
    <property type="molecule type" value="Genomic_DNA"/>
</dbReference>
<evidence type="ECO:0000313" key="12">
    <source>
        <dbReference type="EMBL" id="PQM38941.1"/>
    </source>
</evidence>
<keyword evidence="3" id="KW-0812">Transmembrane</keyword>
<dbReference type="STRING" id="2094558.A0A314UNJ5"/>
<dbReference type="GO" id="GO:0016301">
    <property type="term" value="F:kinase activity"/>
    <property type="evidence" value="ECO:0007669"/>
    <property type="project" value="UniProtKB-KW"/>
</dbReference>
<keyword evidence="8 12" id="KW-0675">Receptor</keyword>
<accession>A0A314UNJ5</accession>
<dbReference type="GO" id="GO:0016020">
    <property type="term" value="C:membrane"/>
    <property type="evidence" value="ECO:0007669"/>
    <property type="project" value="UniProtKB-SubCell"/>
</dbReference>
<keyword evidence="4 10" id="KW-0732">Signal</keyword>
<name>A0A314UNJ5_PRUYE</name>
<dbReference type="InterPro" id="IPR013210">
    <property type="entry name" value="LRR_N_plant-typ"/>
</dbReference>
<evidence type="ECO:0000256" key="4">
    <source>
        <dbReference type="ARBA" id="ARBA00022729"/>
    </source>
</evidence>
<evidence type="ECO:0000259" key="11">
    <source>
        <dbReference type="Pfam" id="PF08263"/>
    </source>
</evidence>
<feature type="chain" id="PRO_5016252303" evidence="10">
    <location>
        <begin position="27"/>
        <end position="133"/>
    </location>
</feature>
<evidence type="ECO:0000256" key="6">
    <source>
        <dbReference type="ARBA" id="ARBA00022989"/>
    </source>
</evidence>
<comment type="caution">
    <text evidence="12">The sequence shown here is derived from an EMBL/GenBank/DDBJ whole genome shotgun (WGS) entry which is preliminary data.</text>
</comment>
<keyword evidence="7" id="KW-0472">Membrane</keyword>
<dbReference type="InterPro" id="IPR032675">
    <property type="entry name" value="LRR_dom_sf"/>
</dbReference>
<evidence type="ECO:0000256" key="2">
    <source>
        <dbReference type="ARBA" id="ARBA00022614"/>
    </source>
</evidence>
<dbReference type="Pfam" id="PF08263">
    <property type="entry name" value="LRRNT_2"/>
    <property type="match status" value="1"/>
</dbReference>
<evidence type="ECO:0000256" key="9">
    <source>
        <dbReference type="ARBA" id="ARBA00023180"/>
    </source>
</evidence>
<keyword evidence="12" id="KW-0808">Transferase</keyword>
<keyword evidence="12" id="KW-0418">Kinase</keyword>
<evidence type="ECO:0000256" key="10">
    <source>
        <dbReference type="SAM" id="SignalP"/>
    </source>
</evidence>
<keyword evidence="13" id="KW-1185">Reference proteome</keyword>
<organism evidence="12 13">
    <name type="scientific">Prunus yedoensis var. nudiflora</name>
    <dbReference type="NCBI Taxonomy" id="2094558"/>
    <lineage>
        <taxon>Eukaryota</taxon>
        <taxon>Viridiplantae</taxon>
        <taxon>Streptophyta</taxon>
        <taxon>Embryophyta</taxon>
        <taxon>Tracheophyta</taxon>
        <taxon>Spermatophyta</taxon>
        <taxon>Magnoliopsida</taxon>
        <taxon>eudicotyledons</taxon>
        <taxon>Gunneridae</taxon>
        <taxon>Pentapetalae</taxon>
        <taxon>rosids</taxon>
        <taxon>fabids</taxon>
        <taxon>Rosales</taxon>
        <taxon>Rosaceae</taxon>
        <taxon>Amygdaloideae</taxon>
        <taxon>Amygdaleae</taxon>
        <taxon>Prunus</taxon>
    </lineage>
</organism>
<dbReference type="AlphaFoldDB" id="A0A314UNJ5"/>
<dbReference type="Gene3D" id="3.80.10.10">
    <property type="entry name" value="Ribonuclease Inhibitor"/>
    <property type="match status" value="1"/>
</dbReference>
<reference evidence="12 13" key="1">
    <citation type="submission" date="2018-02" db="EMBL/GenBank/DDBJ databases">
        <title>Draft genome of wild Prunus yedoensis var. nudiflora.</title>
        <authorList>
            <person name="Baek S."/>
            <person name="Kim J.-H."/>
            <person name="Choi K."/>
            <person name="Kim G.-B."/>
            <person name="Cho A."/>
            <person name="Jang H."/>
            <person name="Shin C.-H."/>
            <person name="Yu H.-J."/>
            <person name="Mun J.-H."/>
        </authorList>
    </citation>
    <scope>NUCLEOTIDE SEQUENCE [LARGE SCALE GENOMIC DNA]</scope>
    <source>
        <strain evidence="13">cv. Jeju island</strain>
        <tissue evidence="12">Leaf</tissue>
    </source>
</reference>
<evidence type="ECO:0000256" key="8">
    <source>
        <dbReference type="ARBA" id="ARBA00023170"/>
    </source>
</evidence>
<evidence type="ECO:0000313" key="13">
    <source>
        <dbReference type="Proteomes" id="UP000250321"/>
    </source>
</evidence>
<keyword evidence="6" id="KW-1133">Transmembrane helix</keyword>
<keyword evidence="2" id="KW-0433">Leucine-rich repeat</keyword>
<keyword evidence="9" id="KW-0325">Glycoprotein</keyword>